<feature type="region of interest" description="Disordered" evidence="1">
    <location>
        <begin position="98"/>
        <end position="148"/>
    </location>
</feature>
<evidence type="ECO:0000313" key="2">
    <source>
        <dbReference type="RefSeq" id="XP_028145923.1"/>
    </source>
</evidence>
<accession>A0A6P7GL19</accession>
<feature type="compositionally biased region" description="Polar residues" evidence="1">
    <location>
        <begin position="126"/>
        <end position="137"/>
    </location>
</feature>
<dbReference type="AlphaFoldDB" id="A0A6P7GL19"/>
<feature type="compositionally biased region" description="Polar residues" evidence="1">
    <location>
        <begin position="1"/>
        <end position="13"/>
    </location>
</feature>
<protein>
    <submittedName>
        <fullName evidence="2">Uncharacterized protein LOC114339461 isoform X2</fullName>
    </submittedName>
</protein>
<gene>
    <name evidence="2" type="primary">LOC114339461</name>
</gene>
<organism evidence="2">
    <name type="scientific">Diabrotica virgifera virgifera</name>
    <name type="common">western corn rootworm</name>
    <dbReference type="NCBI Taxonomy" id="50390"/>
    <lineage>
        <taxon>Eukaryota</taxon>
        <taxon>Metazoa</taxon>
        <taxon>Ecdysozoa</taxon>
        <taxon>Arthropoda</taxon>
        <taxon>Hexapoda</taxon>
        <taxon>Insecta</taxon>
        <taxon>Pterygota</taxon>
        <taxon>Neoptera</taxon>
        <taxon>Endopterygota</taxon>
        <taxon>Coleoptera</taxon>
        <taxon>Polyphaga</taxon>
        <taxon>Cucujiformia</taxon>
        <taxon>Chrysomeloidea</taxon>
        <taxon>Chrysomelidae</taxon>
        <taxon>Galerucinae</taxon>
        <taxon>Diabroticina</taxon>
        <taxon>Diabroticites</taxon>
        <taxon>Diabrotica</taxon>
    </lineage>
</organism>
<proteinExistence type="predicted"/>
<dbReference type="OrthoDB" id="6497308at2759"/>
<feature type="compositionally biased region" description="Polar residues" evidence="1">
    <location>
        <begin position="98"/>
        <end position="112"/>
    </location>
</feature>
<sequence length="269" mass="29758">MTGRTKTLNSKVGKSQRRYPLAENPKNQKNLEEPVELAQYNAQSKAASGGYMIIEPNATQNNYHQASQSSYPPPPLLHMNGGLPRDLQNNYGVNSTSTQMVNQQPAHQSSRTPVAHSAEQREALTNGRSINRNNSGKPIQLSDAPTAGTNNIPYKVQKALVEGKMIPCINMKPNIWTDMLVSLPDLITNFFNNVPVQSCQQVLQVLGIDVYKANSSQMRLLVDSGMCINSSENVLLVQVRNVIDFMPQLKYMLSGMLSSEVASKRQRNS</sequence>
<feature type="region of interest" description="Disordered" evidence="1">
    <location>
        <begin position="1"/>
        <end position="31"/>
    </location>
</feature>
<name>A0A6P7GL19_DIAVI</name>
<reference evidence="2" key="1">
    <citation type="submission" date="2025-08" db="UniProtKB">
        <authorList>
            <consortium name="RefSeq"/>
        </authorList>
    </citation>
    <scope>IDENTIFICATION</scope>
    <source>
        <tissue evidence="2">Whole insect</tissue>
    </source>
</reference>
<evidence type="ECO:0000256" key="1">
    <source>
        <dbReference type="SAM" id="MobiDB-lite"/>
    </source>
</evidence>
<dbReference type="RefSeq" id="XP_028145923.1">
    <property type="nucleotide sequence ID" value="XM_028290122.1"/>
</dbReference>